<comment type="caution">
    <text evidence="1">The sequence shown here is derived from an EMBL/GenBank/DDBJ whole genome shotgun (WGS) entry which is preliminary data.</text>
</comment>
<name>A0ABQ4MQW1_9BACL</name>
<proteinExistence type="predicted"/>
<evidence type="ECO:0000313" key="2">
    <source>
        <dbReference type="Proteomes" id="UP000681290"/>
    </source>
</evidence>
<organism evidence="1 2">
    <name type="scientific">Paenibacillus woosongensis</name>
    <dbReference type="NCBI Taxonomy" id="307580"/>
    <lineage>
        <taxon>Bacteria</taxon>
        <taxon>Bacillati</taxon>
        <taxon>Bacillota</taxon>
        <taxon>Bacilli</taxon>
        <taxon>Bacillales</taxon>
        <taxon>Paenibacillaceae</taxon>
        <taxon>Paenibacillus</taxon>
    </lineage>
</organism>
<sequence length="50" mass="5636">MLVLFRNVSLLTGVEDESGYYMHFIQLVNLLYQKAIVLNADYAVSLAELG</sequence>
<accession>A0ABQ4MQW1</accession>
<keyword evidence="2" id="KW-1185">Reference proteome</keyword>
<protein>
    <submittedName>
        <fullName evidence="1">Uncharacterized protein</fullName>
    </submittedName>
</protein>
<dbReference type="Proteomes" id="UP000681290">
    <property type="component" value="Unassembled WGS sequence"/>
</dbReference>
<evidence type="ECO:0000313" key="1">
    <source>
        <dbReference type="EMBL" id="GIP58372.1"/>
    </source>
</evidence>
<dbReference type="EMBL" id="BOSM01000003">
    <property type="protein sequence ID" value="GIP58372.1"/>
    <property type="molecule type" value="Genomic_DNA"/>
</dbReference>
<reference evidence="1 2" key="1">
    <citation type="submission" date="2021-03" db="EMBL/GenBank/DDBJ databases">
        <title>Antimicrobial resistance genes in bacteria isolated from Japanese honey, and their potential for conferring macrolide and lincosamide resistance in the American foulbrood pathogen Paenibacillus larvae.</title>
        <authorList>
            <person name="Okamoto M."/>
            <person name="Kumagai M."/>
            <person name="Kanamori H."/>
            <person name="Takamatsu D."/>
        </authorList>
    </citation>
    <scope>NUCLEOTIDE SEQUENCE [LARGE SCALE GENOMIC DNA]</scope>
    <source>
        <strain evidence="1 2">J15TS10</strain>
    </source>
</reference>
<gene>
    <name evidence="1" type="ORF">J15TS10_21860</name>
</gene>